<dbReference type="EMBL" id="BART01023302">
    <property type="protein sequence ID" value="GAG91326.1"/>
    <property type="molecule type" value="Genomic_DNA"/>
</dbReference>
<organism evidence="2">
    <name type="scientific">marine sediment metagenome</name>
    <dbReference type="NCBI Taxonomy" id="412755"/>
    <lineage>
        <taxon>unclassified sequences</taxon>
        <taxon>metagenomes</taxon>
        <taxon>ecological metagenomes</taxon>
    </lineage>
</organism>
<comment type="caution">
    <text evidence="2">The sequence shown here is derived from an EMBL/GenBank/DDBJ whole genome shotgun (WGS) entry which is preliminary data.</text>
</comment>
<keyword evidence="1" id="KW-1133">Transmembrane helix</keyword>
<accession>X1D4A4</accession>
<name>X1D4A4_9ZZZZ</name>
<protein>
    <submittedName>
        <fullName evidence="2">Uncharacterized protein</fullName>
    </submittedName>
</protein>
<dbReference type="AlphaFoldDB" id="X1D4A4"/>
<evidence type="ECO:0000313" key="2">
    <source>
        <dbReference type="EMBL" id="GAG91326.1"/>
    </source>
</evidence>
<proteinExistence type="predicted"/>
<sequence length="61" mass="6508">MSEDKEKSKATSIFESRFMSIALMLCLLIMCAIFIVVINSIYGSTIALGVLMYIGIGVGGG</sequence>
<feature type="non-terminal residue" evidence="2">
    <location>
        <position position="61"/>
    </location>
</feature>
<keyword evidence="1" id="KW-0812">Transmembrane</keyword>
<feature type="transmembrane region" description="Helical" evidence="1">
    <location>
        <begin position="21"/>
        <end position="42"/>
    </location>
</feature>
<keyword evidence="1" id="KW-0472">Membrane</keyword>
<evidence type="ECO:0000256" key="1">
    <source>
        <dbReference type="SAM" id="Phobius"/>
    </source>
</evidence>
<gene>
    <name evidence="2" type="ORF">S01H4_42439</name>
</gene>
<reference evidence="2" key="1">
    <citation type="journal article" date="2014" name="Front. Microbiol.">
        <title>High frequency of phylogenetically diverse reductive dehalogenase-homologous genes in deep subseafloor sedimentary metagenomes.</title>
        <authorList>
            <person name="Kawai M."/>
            <person name="Futagami T."/>
            <person name="Toyoda A."/>
            <person name="Takaki Y."/>
            <person name="Nishi S."/>
            <person name="Hori S."/>
            <person name="Arai W."/>
            <person name="Tsubouchi T."/>
            <person name="Morono Y."/>
            <person name="Uchiyama I."/>
            <person name="Ito T."/>
            <person name="Fujiyama A."/>
            <person name="Inagaki F."/>
            <person name="Takami H."/>
        </authorList>
    </citation>
    <scope>NUCLEOTIDE SEQUENCE</scope>
    <source>
        <strain evidence="2">Expedition CK06-06</strain>
    </source>
</reference>